<dbReference type="EMBL" id="FQWQ01000005">
    <property type="protein sequence ID" value="SHH86794.1"/>
    <property type="molecule type" value="Genomic_DNA"/>
</dbReference>
<feature type="transmembrane region" description="Helical" evidence="5">
    <location>
        <begin position="20"/>
        <end position="42"/>
    </location>
</feature>
<dbReference type="AlphaFoldDB" id="A0A1M5WHW4"/>
<proteinExistence type="predicted"/>
<feature type="domain" description="ABC-2 type transporter transmembrane" evidence="6">
    <location>
        <begin position="19"/>
        <end position="404"/>
    </location>
</feature>
<evidence type="ECO:0000256" key="4">
    <source>
        <dbReference type="ARBA" id="ARBA00023136"/>
    </source>
</evidence>
<keyword evidence="4 5" id="KW-0472">Membrane</keyword>
<feature type="transmembrane region" description="Helical" evidence="5">
    <location>
        <begin position="358"/>
        <end position="378"/>
    </location>
</feature>
<dbReference type="OrthoDB" id="9768837at2"/>
<keyword evidence="2 5" id="KW-0812">Transmembrane</keyword>
<evidence type="ECO:0000313" key="7">
    <source>
        <dbReference type="EMBL" id="SHH86794.1"/>
    </source>
</evidence>
<keyword evidence="8" id="KW-1185">Reference proteome</keyword>
<comment type="subcellular location">
    <subcellularLocation>
        <location evidence="1">Membrane</location>
        <topology evidence="1">Multi-pass membrane protein</topology>
    </subcellularLocation>
</comment>
<dbReference type="STRING" id="947013.SAMN04488109_5693"/>
<feature type="transmembrane region" description="Helical" evidence="5">
    <location>
        <begin position="228"/>
        <end position="257"/>
    </location>
</feature>
<dbReference type="PANTHER" id="PTHR43471">
    <property type="entry name" value="ABC TRANSPORTER PERMEASE"/>
    <property type="match status" value="1"/>
</dbReference>
<feature type="transmembrane region" description="Helical" evidence="5">
    <location>
        <begin position="384"/>
        <end position="405"/>
    </location>
</feature>
<gene>
    <name evidence="7" type="ORF">SAMN04488109_5693</name>
</gene>
<protein>
    <submittedName>
        <fullName evidence="7">ABC-2 type transport system permease protein</fullName>
    </submittedName>
</protein>
<dbReference type="Gene3D" id="3.40.190.10">
    <property type="entry name" value="Periplasmic binding protein-like II"/>
    <property type="match status" value="1"/>
</dbReference>
<dbReference type="SUPFAM" id="SSF53850">
    <property type="entry name" value="Periplasmic binding protein-like II"/>
    <property type="match status" value="1"/>
</dbReference>
<evidence type="ECO:0000256" key="3">
    <source>
        <dbReference type="ARBA" id="ARBA00022989"/>
    </source>
</evidence>
<dbReference type="GO" id="GO:0016020">
    <property type="term" value="C:membrane"/>
    <property type="evidence" value="ECO:0007669"/>
    <property type="project" value="UniProtKB-SubCell"/>
</dbReference>
<keyword evidence="3 5" id="KW-1133">Transmembrane helix</keyword>
<name>A0A1M5WHW4_9BACT</name>
<accession>A0A1M5WHW4</accession>
<evidence type="ECO:0000313" key="8">
    <source>
        <dbReference type="Proteomes" id="UP000184212"/>
    </source>
</evidence>
<feature type="transmembrane region" description="Helical" evidence="5">
    <location>
        <begin position="331"/>
        <end position="351"/>
    </location>
</feature>
<feature type="transmembrane region" description="Helical" evidence="5">
    <location>
        <begin position="293"/>
        <end position="319"/>
    </location>
</feature>
<dbReference type="GO" id="GO:0140359">
    <property type="term" value="F:ABC-type transporter activity"/>
    <property type="evidence" value="ECO:0007669"/>
    <property type="project" value="InterPro"/>
</dbReference>
<dbReference type="Pfam" id="PF12698">
    <property type="entry name" value="ABC2_membrane_3"/>
    <property type="match status" value="1"/>
</dbReference>
<evidence type="ECO:0000256" key="2">
    <source>
        <dbReference type="ARBA" id="ARBA00022692"/>
    </source>
</evidence>
<dbReference type="PANTHER" id="PTHR43471:SF3">
    <property type="entry name" value="ABC TRANSPORTER PERMEASE PROTEIN NATB"/>
    <property type="match status" value="1"/>
</dbReference>
<organism evidence="7 8">
    <name type="scientific">Chryseolinea serpens</name>
    <dbReference type="NCBI Taxonomy" id="947013"/>
    <lineage>
        <taxon>Bacteria</taxon>
        <taxon>Pseudomonadati</taxon>
        <taxon>Bacteroidota</taxon>
        <taxon>Cytophagia</taxon>
        <taxon>Cytophagales</taxon>
        <taxon>Fulvivirgaceae</taxon>
        <taxon>Chryseolinea</taxon>
    </lineage>
</organism>
<feature type="transmembrane region" description="Helical" evidence="5">
    <location>
        <begin position="175"/>
        <end position="196"/>
    </location>
</feature>
<sequence length="432" mass="48613">MNKIFLIIQREFLNRVQKKSFLIATIVLPLIFPAIMAVLVYFSIQQRKNATRQTIQYVDESGLFVPDTSKFVFKKLMTDVKSAKEAFQTSDDYGLLYIPHFELSHPDGVTLYTKINPSPNDIGNLEGMLENQIRELKMKKFNVDQKVLDSLKTDVPIENFNVADAGQEKKSNSNVLLGVGVAAGILMYMFIFIYGAQIMQGIIEEKTSKVVEVIVSSVRPFQLMMGKIIGLASVGLLQFLIWIVLITTLSSVVLAYFGVQMPQQQMMQEMAQNNPDMQAPPIEILKMMSQIPFGYVIFNFLFYFLGGYLLYGALFAAVGSAVDSPAEAQQFMFPITIPLLISYFGLFTFIMNDPHSTVSVWLSIIPFTSPIAMMGRIAFGVPGWQLALSMVSLILGFMLTTWVAGRIYRVGILMHGTKINYKVMAKWFMMKG</sequence>
<dbReference type="RefSeq" id="WP_073141494.1">
    <property type="nucleotide sequence ID" value="NZ_FQWQ01000005.1"/>
</dbReference>
<dbReference type="Proteomes" id="UP000184212">
    <property type="component" value="Unassembled WGS sequence"/>
</dbReference>
<dbReference type="InterPro" id="IPR013525">
    <property type="entry name" value="ABC2_TM"/>
</dbReference>
<evidence type="ECO:0000259" key="6">
    <source>
        <dbReference type="Pfam" id="PF12698"/>
    </source>
</evidence>
<evidence type="ECO:0000256" key="1">
    <source>
        <dbReference type="ARBA" id="ARBA00004141"/>
    </source>
</evidence>
<reference evidence="7 8" key="1">
    <citation type="submission" date="2016-11" db="EMBL/GenBank/DDBJ databases">
        <authorList>
            <person name="Jaros S."/>
            <person name="Januszkiewicz K."/>
            <person name="Wedrychowicz H."/>
        </authorList>
    </citation>
    <scope>NUCLEOTIDE SEQUENCE [LARGE SCALE GENOMIC DNA]</scope>
    <source>
        <strain evidence="7 8">DSM 24574</strain>
    </source>
</reference>
<evidence type="ECO:0000256" key="5">
    <source>
        <dbReference type="SAM" id="Phobius"/>
    </source>
</evidence>